<sequence length="191" mass="21764">MIRKGKDMQGVMLGNPRPNQSAYHRPIPTQYSHVHHQYPQPTFRCPRTTQTHVHAIQTPPPFNSRPPRDRAPCVFTNLGTSLSCDFEKLLAARKIAPLPPKQLPNPLPPNFRLNQYYAYHQSVRHLTDDCFTLCNAIEDLLRKKVIVLEPPPNVTTNPLHTHITTLPPANLNLMDLNDPLESSIHMMSMDT</sequence>
<dbReference type="Proteomes" id="UP001324115">
    <property type="component" value="Unassembled WGS sequence"/>
</dbReference>
<proteinExistence type="predicted"/>
<dbReference type="EMBL" id="JAXUIC010000005">
    <property type="protein sequence ID" value="KAK4588080.1"/>
    <property type="molecule type" value="Genomic_DNA"/>
</dbReference>
<organism evidence="2 3">
    <name type="scientific">Quercus rubra</name>
    <name type="common">Northern red oak</name>
    <name type="synonym">Quercus borealis</name>
    <dbReference type="NCBI Taxonomy" id="3512"/>
    <lineage>
        <taxon>Eukaryota</taxon>
        <taxon>Viridiplantae</taxon>
        <taxon>Streptophyta</taxon>
        <taxon>Embryophyta</taxon>
        <taxon>Tracheophyta</taxon>
        <taxon>Spermatophyta</taxon>
        <taxon>Magnoliopsida</taxon>
        <taxon>eudicotyledons</taxon>
        <taxon>Gunneridae</taxon>
        <taxon>Pentapetalae</taxon>
        <taxon>rosids</taxon>
        <taxon>fabids</taxon>
        <taxon>Fagales</taxon>
        <taxon>Fagaceae</taxon>
        <taxon>Quercus</taxon>
    </lineage>
</organism>
<reference evidence="2 3" key="1">
    <citation type="journal article" date="2023" name="G3 (Bethesda)">
        <title>A haplotype-resolved chromosome-scale genome for Quercus rubra L. provides insights into the genetics of adaptive traits for red oak species.</title>
        <authorList>
            <person name="Kapoor B."/>
            <person name="Jenkins J."/>
            <person name="Schmutz J."/>
            <person name="Zhebentyayeva T."/>
            <person name="Kuelheim C."/>
            <person name="Coggeshall M."/>
            <person name="Heim C."/>
            <person name="Lasky J.R."/>
            <person name="Leites L."/>
            <person name="Islam-Faridi N."/>
            <person name="Romero-Severson J."/>
            <person name="DeLeo V.L."/>
            <person name="Lucas S.M."/>
            <person name="Lazic D."/>
            <person name="Gailing O."/>
            <person name="Carlson J."/>
            <person name="Staton M."/>
        </authorList>
    </citation>
    <scope>NUCLEOTIDE SEQUENCE [LARGE SCALE GENOMIC DNA]</scope>
    <source>
        <strain evidence="2">Pseudo-F2</strain>
    </source>
</reference>
<evidence type="ECO:0000313" key="2">
    <source>
        <dbReference type="EMBL" id="KAK4588080.1"/>
    </source>
</evidence>
<protein>
    <submittedName>
        <fullName evidence="2">Uncharacterized protein</fullName>
    </submittedName>
</protein>
<gene>
    <name evidence="2" type="ORF">RGQ29_019176</name>
</gene>
<accession>A0AAN7FBN2</accession>
<evidence type="ECO:0000256" key="1">
    <source>
        <dbReference type="SAM" id="MobiDB-lite"/>
    </source>
</evidence>
<comment type="caution">
    <text evidence="2">The sequence shown here is derived from an EMBL/GenBank/DDBJ whole genome shotgun (WGS) entry which is preliminary data.</text>
</comment>
<feature type="region of interest" description="Disordered" evidence="1">
    <location>
        <begin position="1"/>
        <end position="24"/>
    </location>
</feature>
<dbReference type="AlphaFoldDB" id="A0AAN7FBN2"/>
<keyword evidence="3" id="KW-1185">Reference proteome</keyword>
<evidence type="ECO:0000313" key="3">
    <source>
        <dbReference type="Proteomes" id="UP001324115"/>
    </source>
</evidence>
<name>A0AAN7FBN2_QUERU</name>